<feature type="region of interest" description="Disordered" evidence="1">
    <location>
        <begin position="202"/>
        <end position="229"/>
    </location>
</feature>
<feature type="non-terminal residue" evidence="2">
    <location>
        <position position="229"/>
    </location>
</feature>
<name>A0A383EQC1_9ZZZZ</name>
<organism evidence="2">
    <name type="scientific">marine metagenome</name>
    <dbReference type="NCBI Taxonomy" id="408172"/>
    <lineage>
        <taxon>unclassified sequences</taxon>
        <taxon>metagenomes</taxon>
        <taxon>ecological metagenomes</taxon>
    </lineage>
</organism>
<protein>
    <submittedName>
        <fullName evidence="2">Uncharacterized protein</fullName>
    </submittedName>
</protein>
<gene>
    <name evidence="2" type="ORF">METZ01_LOCUS511628</name>
</gene>
<feature type="non-terminal residue" evidence="2">
    <location>
        <position position="1"/>
    </location>
</feature>
<dbReference type="AlphaFoldDB" id="A0A383EQC1"/>
<evidence type="ECO:0000256" key="1">
    <source>
        <dbReference type="SAM" id="MobiDB-lite"/>
    </source>
</evidence>
<proteinExistence type="predicted"/>
<dbReference type="EMBL" id="UINC01227755">
    <property type="protein sequence ID" value="SVE58774.1"/>
    <property type="molecule type" value="Genomic_DNA"/>
</dbReference>
<evidence type="ECO:0000313" key="2">
    <source>
        <dbReference type="EMBL" id="SVE58774.1"/>
    </source>
</evidence>
<reference evidence="2" key="1">
    <citation type="submission" date="2018-05" db="EMBL/GenBank/DDBJ databases">
        <authorList>
            <person name="Lanie J.A."/>
            <person name="Ng W.-L."/>
            <person name="Kazmierczak K.M."/>
            <person name="Andrzejewski T.M."/>
            <person name="Davidsen T.M."/>
            <person name="Wayne K.J."/>
            <person name="Tettelin H."/>
            <person name="Glass J.I."/>
            <person name="Rusch D."/>
            <person name="Podicherti R."/>
            <person name="Tsui H.-C.T."/>
            <person name="Winkler M.E."/>
        </authorList>
    </citation>
    <scope>NUCLEOTIDE SEQUENCE</scope>
</reference>
<accession>A0A383EQC1</accession>
<sequence length="229" mass="25927">KIYVEHIKKNIYSEDTVNPSHVAKIVCFHKPIELVGNIPGKDELAFFITDSDKYSGLIKDIIDVDVTEEGINLSAKSYDAFKNIFKANPFDPEEDYKKTGSGFDKTSDLNYKDLDQDQLDALNEIKEFVTSDSEQAFILQGTSLSGKSHLIPFIEEIAFDKNITQVELFASSARVATNLLSDSDLKFHSIYSYIYGGTFQEEKNEENNNESRELETESLSEEKIEIIPL</sequence>